<evidence type="ECO:0000256" key="3">
    <source>
        <dbReference type="ARBA" id="ARBA00022963"/>
    </source>
</evidence>
<dbReference type="EC" id="3.1.4.11" evidence="7"/>
<dbReference type="PRINTS" id="PR00390">
    <property type="entry name" value="PHPHLIPASEC"/>
</dbReference>
<dbReference type="PANTHER" id="PTHR10336:SF82">
    <property type="entry name" value="PHOSPHOINOSITIDE PHOSPHOLIPASE C"/>
    <property type="match status" value="1"/>
</dbReference>
<feature type="region of interest" description="Disordered" evidence="8">
    <location>
        <begin position="541"/>
        <end position="590"/>
    </location>
</feature>
<dbReference type="Gene3D" id="2.60.40.150">
    <property type="entry name" value="C2 domain"/>
    <property type="match status" value="1"/>
</dbReference>
<feature type="region of interest" description="Disordered" evidence="8">
    <location>
        <begin position="323"/>
        <end position="353"/>
    </location>
</feature>
<dbReference type="SMART" id="SM00148">
    <property type="entry name" value="PLCXc"/>
    <property type="match status" value="1"/>
</dbReference>
<keyword evidence="5" id="KW-0807">Transducer</keyword>
<gene>
    <name evidence="11" type="ORF">HRR80_001203</name>
</gene>
<dbReference type="Proteomes" id="UP001161757">
    <property type="component" value="Unassembled WGS sequence"/>
</dbReference>
<dbReference type="CDD" id="cd08598">
    <property type="entry name" value="PI-PLC1c_yeast"/>
    <property type="match status" value="1"/>
</dbReference>
<dbReference type="AlphaFoldDB" id="A0AAN6EZA5"/>
<protein>
    <recommendedName>
        <fullName evidence="7">Phosphoinositide phospholipase C</fullName>
        <ecNumber evidence="7">3.1.4.11</ecNumber>
    </recommendedName>
</protein>
<feature type="region of interest" description="Disordered" evidence="8">
    <location>
        <begin position="130"/>
        <end position="231"/>
    </location>
</feature>
<dbReference type="InterPro" id="IPR001192">
    <property type="entry name" value="PI-PLC_fam"/>
</dbReference>
<dbReference type="SMART" id="SM00149">
    <property type="entry name" value="PLCYc"/>
    <property type="match status" value="1"/>
</dbReference>
<comment type="function">
    <text evidence="6">The production of the second messenger molecules diacylglycerol (DAG) and inositol 1,4,5-trisphosphate (IP3) is mediated by activated phosphatidylinositol-specific phospholipase C enzymes.</text>
</comment>
<dbReference type="Pfam" id="PF00388">
    <property type="entry name" value="PI-PLC-X"/>
    <property type="match status" value="1"/>
</dbReference>
<dbReference type="SMART" id="SM00239">
    <property type="entry name" value="C2"/>
    <property type="match status" value="1"/>
</dbReference>
<dbReference type="PROSITE" id="PS50008">
    <property type="entry name" value="PIPLC_Y_DOMAIN"/>
    <property type="match status" value="1"/>
</dbReference>
<keyword evidence="2 7" id="KW-0378">Hydrolase</keyword>
<dbReference type="InterPro" id="IPR017946">
    <property type="entry name" value="PLC-like_Pdiesterase_TIM-brl"/>
</dbReference>
<evidence type="ECO:0000256" key="5">
    <source>
        <dbReference type="ARBA" id="ARBA00023224"/>
    </source>
</evidence>
<evidence type="ECO:0000256" key="8">
    <source>
        <dbReference type="SAM" id="MobiDB-lite"/>
    </source>
</evidence>
<dbReference type="Pfam" id="PF00168">
    <property type="entry name" value="C2"/>
    <property type="match status" value="1"/>
</dbReference>
<dbReference type="CDD" id="cd00275">
    <property type="entry name" value="C2_PLC_like"/>
    <property type="match status" value="1"/>
</dbReference>
<dbReference type="SUPFAM" id="SSF49562">
    <property type="entry name" value="C2 domain (Calcium/lipid-binding domain, CaLB)"/>
    <property type="match status" value="1"/>
</dbReference>
<dbReference type="GO" id="GO:0004435">
    <property type="term" value="F:phosphatidylinositol-4,5-bisphosphate phospholipase C activity"/>
    <property type="evidence" value="ECO:0007669"/>
    <property type="project" value="UniProtKB-EC"/>
</dbReference>
<organism evidence="11 12">
    <name type="scientific">Exophiala dermatitidis</name>
    <name type="common">Black yeast-like fungus</name>
    <name type="synonym">Wangiella dermatitidis</name>
    <dbReference type="NCBI Taxonomy" id="5970"/>
    <lineage>
        <taxon>Eukaryota</taxon>
        <taxon>Fungi</taxon>
        <taxon>Dikarya</taxon>
        <taxon>Ascomycota</taxon>
        <taxon>Pezizomycotina</taxon>
        <taxon>Eurotiomycetes</taxon>
        <taxon>Chaetothyriomycetidae</taxon>
        <taxon>Chaetothyriales</taxon>
        <taxon>Herpotrichiellaceae</taxon>
        <taxon>Exophiala</taxon>
    </lineage>
</organism>
<evidence type="ECO:0000256" key="6">
    <source>
        <dbReference type="ARBA" id="ARBA00059664"/>
    </source>
</evidence>
<keyword evidence="3 7" id="KW-0442">Lipid degradation</keyword>
<dbReference type="PANTHER" id="PTHR10336">
    <property type="entry name" value="PHOSPHOINOSITIDE-SPECIFIC PHOSPHOLIPASE C FAMILY PROTEIN"/>
    <property type="match status" value="1"/>
</dbReference>
<dbReference type="GO" id="GO:0016042">
    <property type="term" value="P:lipid catabolic process"/>
    <property type="evidence" value="ECO:0007669"/>
    <property type="project" value="UniProtKB-KW"/>
</dbReference>
<feature type="compositionally biased region" description="Low complexity" evidence="8">
    <location>
        <begin position="189"/>
        <end position="203"/>
    </location>
</feature>
<keyword evidence="4 7" id="KW-0443">Lipid metabolism</keyword>
<feature type="compositionally biased region" description="Basic residues" evidence="8">
    <location>
        <begin position="157"/>
        <end position="173"/>
    </location>
</feature>
<evidence type="ECO:0000259" key="10">
    <source>
        <dbReference type="PROSITE" id="PS50008"/>
    </source>
</evidence>
<feature type="domain" description="C2" evidence="9">
    <location>
        <begin position="489"/>
        <end position="648"/>
    </location>
</feature>
<dbReference type="PROSITE" id="PS50004">
    <property type="entry name" value="C2"/>
    <property type="match status" value="1"/>
</dbReference>
<accession>A0AAN6EZA5</accession>
<dbReference type="Pfam" id="PF00387">
    <property type="entry name" value="PI-PLC-Y"/>
    <property type="match status" value="1"/>
</dbReference>
<evidence type="ECO:0000313" key="11">
    <source>
        <dbReference type="EMBL" id="KAJ8994490.1"/>
    </source>
</evidence>
<dbReference type="InterPro" id="IPR000008">
    <property type="entry name" value="C2_dom"/>
</dbReference>
<dbReference type="GO" id="GO:0051209">
    <property type="term" value="P:release of sequestered calcium ion into cytosol"/>
    <property type="evidence" value="ECO:0007669"/>
    <property type="project" value="TreeGrafter"/>
</dbReference>
<feature type="compositionally biased region" description="Acidic residues" evidence="8">
    <location>
        <begin position="130"/>
        <end position="143"/>
    </location>
</feature>
<evidence type="ECO:0000259" key="9">
    <source>
        <dbReference type="PROSITE" id="PS50004"/>
    </source>
</evidence>
<name>A0AAN6EZA5_EXODE</name>
<feature type="domain" description="PI-PLC Y-box" evidence="10">
    <location>
        <begin position="365"/>
        <end position="480"/>
    </location>
</feature>
<sequence>MGTTMETLTIRAGGGGQSSTIANDTSLLPFSESVLSHLVLAYKDARFQDGQNFFDQSEFLSYMASGMSSAMAAPKNNDLSYPLSSYFISSSHNTYLSGHQLYGEASVDGYKNVLRRGCRCLEIDVWDGDCDSDTSSSSDEDEQGSTKGRKRSDSKPSRWNRVKARASRMRSRSRSGSQLNNGPVLDQVPAAHAPGTADGAAADRSAKGSSLSPNYLAPQPSASSNPRSEPRVLHGYTLTQPITFRSVCESIKETAFLTNDLPLIVSLEVHASLSQQEIMVDIVREVWSGLLVDIDRKKDISVLPSPEPLKRTILIKVKWTTDPDTGESVHPVDQVESNSTQGSTGATTTSSSDKKKKASKILAALSHLGVYTRAYSFKHFKQPEASIPSHVFSLSENKVLYMHSDPYDGPALFDHNKKYLMRVFPKGTRISSSNTDPTFHWRQGAQMVALNWQKLDKGMMLNEGMFAGTKGWVLKPEGYRCNKANSNEANAMDRATTAIQPKKQYLDLEIRLLAAQRLPLPAGKDTANASRMKPYVKFQLHVDTHGPPGQGKGSTGLNQAQAEMDSGSGDEPDEKYYKRRSATSKSDSPDFCNEKISWLGVSEVEEELSFLRVKVMDDRSISKDDLLAWACIRLDRLQPGYRFIHLLDSTGMPSRGALLVHVSKILV</sequence>
<dbReference type="InterPro" id="IPR035892">
    <property type="entry name" value="C2_domain_sf"/>
</dbReference>
<dbReference type="InterPro" id="IPR001711">
    <property type="entry name" value="PLipase_C_Pinositol-sp_Y"/>
</dbReference>
<dbReference type="GO" id="GO:0048015">
    <property type="term" value="P:phosphatidylinositol-mediated signaling"/>
    <property type="evidence" value="ECO:0007669"/>
    <property type="project" value="TreeGrafter"/>
</dbReference>
<evidence type="ECO:0000256" key="2">
    <source>
        <dbReference type="ARBA" id="ARBA00022801"/>
    </source>
</evidence>
<comment type="catalytic activity">
    <reaction evidence="1 7">
        <text>a 1,2-diacyl-sn-glycero-3-phospho-(1D-myo-inositol-4,5-bisphosphate) + H2O = 1D-myo-inositol 1,4,5-trisphosphate + a 1,2-diacyl-sn-glycerol + H(+)</text>
        <dbReference type="Rhea" id="RHEA:33179"/>
        <dbReference type="ChEBI" id="CHEBI:15377"/>
        <dbReference type="ChEBI" id="CHEBI:15378"/>
        <dbReference type="ChEBI" id="CHEBI:17815"/>
        <dbReference type="ChEBI" id="CHEBI:58456"/>
        <dbReference type="ChEBI" id="CHEBI:203600"/>
        <dbReference type="EC" id="3.1.4.11"/>
    </reaction>
</comment>
<comment type="caution">
    <text evidence="11">The sequence shown here is derived from an EMBL/GenBank/DDBJ whole genome shotgun (WGS) entry which is preliminary data.</text>
</comment>
<reference evidence="11" key="1">
    <citation type="submission" date="2023-01" db="EMBL/GenBank/DDBJ databases">
        <title>Exophiala dermititidis isolated from Cystic Fibrosis Patient.</title>
        <authorList>
            <person name="Kurbessoian T."/>
            <person name="Crocker A."/>
            <person name="Murante D."/>
            <person name="Hogan D.A."/>
            <person name="Stajich J.E."/>
        </authorList>
    </citation>
    <scope>NUCLEOTIDE SEQUENCE</scope>
    <source>
        <strain evidence="11">Ex8</strain>
    </source>
</reference>
<dbReference type="Gene3D" id="3.20.20.190">
    <property type="entry name" value="Phosphatidylinositol (PI) phosphodiesterase"/>
    <property type="match status" value="1"/>
</dbReference>
<feature type="compositionally biased region" description="Low complexity" evidence="8">
    <location>
        <begin position="337"/>
        <end position="351"/>
    </location>
</feature>
<evidence type="ECO:0000256" key="7">
    <source>
        <dbReference type="RuleBase" id="RU361133"/>
    </source>
</evidence>
<evidence type="ECO:0000256" key="4">
    <source>
        <dbReference type="ARBA" id="ARBA00023098"/>
    </source>
</evidence>
<dbReference type="FunFam" id="3.20.20.190:FF:000039">
    <property type="entry name" value="Phosphoinositide phospholipase C"/>
    <property type="match status" value="1"/>
</dbReference>
<dbReference type="EMBL" id="JAJGCB010000002">
    <property type="protein sequence ID" value="KAJ8994490.1"/>
    <property type="molecule type" value="Genomic_DNA"/>
</dbReference>
<dbReference type="PROSITE" id="PS50007">
    <property type="entry name" value="PIPLC_X_DOMAIN"/>
    <property type="match status" value="1"/>
</dbReference>
<dbReference type="InterPro" id="IPR000909">
    <property type="entry name" value="PLipase_C_PInositol-sp_X_dom"/>
</dbReference>
<proteinExistence type="predicted"/>
<evidence type="ECO:0000313" key="12">
    <source>
        <dbReference type="Proteomes" id="UP001161757"/>
    </source>
</evidence>
<dbReference type="SUPFAM" id="SSF51695">
    <property type="entry name" value="PLC-like phosphodiesterases"/>
    <property type="match status" value="1"/>
</dbReference>
<evidence type="ECO:0000256" key="1">
    <source>
        <dbReference type="ARBA" id="ARBA00001195"/>
    </source>
</evidence>